<reference evidence="3" key="1">
    <citation type="submission" date="2022-11" db="EMBL/GenBank/DDBJ databases">
        <title>Biodiversity and phylogenetic relationships of bacteria.</title>
        <authorList>
            <person name="Machado R.A.R."/>
            <person name="Bhat A."/>
            <person name="Loulou A."/>
            <person name="Kallel S."/>
        </authorList>
    </citation>
    <scope>NUCLEOTIDE SEQUENCE</scope>
    <source>
        <strain evidence="3">K-TC2</strain>
    </source>
</reference>
<dbReference type="EMBL" id="JAPKNK010000003">
    <property type="protein sequence ID" value="MCX5569597.1"/>
    <property type="molecule type" value="Genomic_DNA"/>
</dbReference>
<protein>
    <submittedName>
        <fullName evidence="3">Phage tail length tape measure family protein</fullName>
    </submittedName>
</protein>
<feature type="transmembrane region" description="Helical" evidence="2">
    <location>
        <begin position="220"/>
        <end position="245"/>
    </location>
</feature>
<keyword evidence="2" id="KW-0472">Membrane</keyword>
<feature type="transmembrane region" description="Helical" evidence="2">
    <location>
        <begin position="319"/>
        <end position="336"/>
    </location>
</feature>
<gene>
    <name evidence="3" type="ORF">OSH07_10380</name>
</gene>
<evidence type="ECO:0000313" key="4">
    <source>
        <dbReference type="Proteomes" id="UP001144805"/>
    </source>
</evidence>
<comment type="caution">
    <text evidence="3">The sequence shown here is derived from an EMBL/GenBank/DDBJ whole genome shotgun (WGS) entry which is preliminary data.</text>
</comment>
<dbReference type="AlphaFoldDB" id="A0A9X3IL86"/>
<evidence type="ECO:0000256" key="1">
    <source>
        <dbReference type="SAM" id="MobiDB-lite"/>
    </source>
</evidence>
<feature type="transmembrane region" description="Helical" evidence="2">
    <location>
        <begin position="292"/>
        <end position="313"/>
    </location>
</feature>
<feature type="transmembrane region" description="Helical" evidence="2">
    <location>
        <begin position="265"/>
        <end position="285"/>
    </location>
</feature>
<keyword evidence="2" id="KW-0812">Transmembrane</keyword>
<dbReference type="RefSeq" id="WP_266338558.1">
    <property type="nucleotide sequence ID" value="NZ_JAPKNK010000003.1"/>
</dbReference>
<keyword evidence="4" id="KW-1185">Reference proteome</keyword>
<dbReference type="Proteomes" id="UP001144805">
    <property type="component" value="Unassembled WGS sequence"/>
</dbReference>
<proteinExistence type="predicted"/>
<accession>A0A9X3IL86</accession>
<feature type="compositionally biased region" description="Polar residues" evidence="1">
    <location>
        <begin position="724"/>
        <end position="739"/>
    </location>
</feature>
<evidence type="ECO:0000256" key="2">
    <source>
        <dbReference type="SAM" id="Phobius"/>
    </source>
</evidence>
<sequence length="776" mass="79222">MANIASLGFDVDSSQAAQGARDLDQLTNSAKKAESASGVLKNAFSRLEASLASIERAVRGVETAVLGMGKGVSTAESRVVNLGTTTGRATGQLQQMIVTGANVSVTFGKLDAAVTQAATAITREGAAAVSAAGSAEVLERAITSEAAAAAKATKALSGHAVAANSNVKAASNLNTANIAAQFQDIAVSAQAGMGAMQIGLQQGTQLAAVISTMERPLHGLAAAFASVFSPVSLLVISLTALAAAGLQMVDWAKAGSSVLRALAGAIQPIAPYAVAAAAGLALLYSPAMIGGIVNLIALMGRLAVTAVTAAAAMAAANPGAAFVLGIVAAVAAANIFRDELAEIFGRDVVGDAKKAANFVIGAFVGGYNAVVEAWSNLPTFFAGLGKMAWNNLVSEFEKPALTVNGMTIIPGFDLSGMKSQLSKAEQSAMSGASATFNKAALDTDYVGAGYSVIAKTASAGAEKVRELAAAMTAVDEKTKKKARGGKTDGEKFDDIVRDADARIASLRAEQAGLGQTAWAASRLRYEQELLNRATKAGLDLDPDQISTLKEKAAAMASLEAETSRLRDAYDFAKGTFQGFFQDIRSGIADGKGLWGSLADAATNALDRISQKLVDMATDQLFNGLWSNLSSVISGGGGGIMQVNGTGGLFANGAAFSNGRVTAFAKGGVVNTPTVFPMAKGAGLMGEAGPEAVMPLRRLSNGRLGVESAGGGGNSMVVQVVDQRSAGSPQVEQERSTGPNGEQLLKLFIRDEQSKNIASGRMDAPQRTRFGSRPRRS</sequence>
<evidence type="ECO:0000313" key="3">
    <source>
        <dbReference type="EMBL" id="MCX5569597.1"/>
    </source>
</evidence>
<organism evidence="3 4">
    <name type="scientific">Kaistia nematophila</name>
    <dbReference type="NCBI Taxonomy" id="2994654"/>
    <lineage>
        <taxon>Bacteria</taxon>
        <taxon>Pseudomonadati</taxon>
        <taxon>Pseudomonadota</taxon>
        <taxon>Alphaproteobacteria</taxon>
        <taxon>Hyphomicrobiales</taxon>
        <taxon>Kaistiaceae</taxon>
        <taxon>Kaistia</taxon>
    </lineage>
</organism>
<keyword evidence="2" id="KW-1133">Transmembrane helix</keyword>
<name>A0A9X3IL86_9HYPH</name>
<feature type="region of interest" description="Disordered" evidence="1">
    <location>
        <begin position="723"/>
        <end position="776"/>
    </location>
</feature>